<evidence type="ECO:0008006" key="3">
    <source>
        <dbReference type="Google" id="ProtNLM"/>
    </source>
</evidence>
<reference evidence="2" key="1">
    <citation type="submission" date="2020-12" db="EMBL/GenBank/DDBJ databases">
        <title>Hymenobacter sp.</title>
        <authorList>
            <person name="Kim M.K."/>
        </authorList>
    </citation>
    <scope>NUCLEOTIDE SEQUENCE [LARGE SCALE GENOMIC DNA]</scope>
    <source>
        <strain evidence="2">BT325</strain>
    </source>
</reference>
<evidence type="ECO:0000313" key="1">
    <source>
        <dbReference type="EMBL" id="MBJ6125603.1"/>
    </source>
</evidence>
<keyword evidence="2" id="KW-1185">Reference proteome</keyword>
<sequence>MAWMERSAKWRRQATALVSALALVLHIAAMALGTMGPSAFGGETAQVHAHHAAFAEHDAGGPADSPAHKPPCCILSVCPGLPGPPTDHILAFLPGREAGAAVYGTGRPMAVPRIPLLLPVGARAPPARA</sequence>
<proteinExistence type="predicted"/>
<name>A0ABS0XZZ4_9HYPH</name>
<protein>
    <recommendedName>
        <fullName evidence="3">DUF2946 domain-containing protein</fullName>
    </recommendedName>
</protein>
<dbReference type="RefSeq" id="WP_199048553.1">
    <property type="nucleotide sequence ID" value="NZ_JAELXT010000007.1"/>
</dbReference>
<organism evidence="1 2">
    <name type="scientific">Microvirga splendida</name>
    <dbReference type="NCBI Taxonomy" id="2795727"/>
    <lineage>
        <taxon>Bacteria</taxon>
        <taxon>Pseudomonadati</taxon>
        <taxon>Pseudomonadota</taxon>
        <taxon>Alphaproteobacteria</taxon>
        <taxon>Hyphomicrobiales</taxon>
        <taxon>Methylobacteriaceae</taxon>
        <taxon>Microvirga</taxon>
    </lineage>
</organism>
<accession>A0ABS0XZZ4</accession>
<evidence type="ECO:0000313" key="2">
    <source>
        <dbReference type="Proteomes" id="UP000620670"/>
    </source>
</evidence>
<gene>
    <name evidence="1" type="ORF">JAO75_09275</name>
</gene>
<dbReference type="EMBL" id="JAELXT010000007">
    <property type="protein sequence ID" value="MBJ6125603.1"/>
    <property type="molecule type" value="Genomic_DNA"/>
</dbReference>
<dbReference type="Proteomes" id="UP000620670">
    <property type="component" value="Unassembled WGS sequence"/>
</dbReference>
<comment type="caution">
    <text evidence="1">The sequence shown here is derived from an EMBL/GenBank/DDBJ whole genome shotgun (WGS) entry which is preliminary data.</text>
</comment>